<evidence type="ECO:0000259" key="10">
    <source>
        <dbReference type="PROSITE" id="PS50109"/>
    </source>
</evidence>
<dbReference type="PROSITE" id="PS50109">
    <property type="entry name" value="HIS_KIN"/>
    <property type="match status" value="1"/>
</dbReference>
<evidence type="ECO:0000256" key="9">
    <source>
        <dbReference type="SAM" id="Phobius"/>
    </source>
</evidence>
<proteinExistence type="predicted"/>
<feature type="transmembrane region" description="Helical" evidence="9">
    <location>
        <begin position="103"/>
        <end position="121"/>
    </location>
</feature>
<evidence type="ECO:0000256" key="1">
    <source>
        <dbReference type="ARBA" id="ARBA00000085"/>
    </source>
</evidence>
<feature type="transmembrane region" description="Helical" evidence="9">
    <location>
        <begin position="38"/>
        <end position="57"/>
    </location>
</feature>
<dbReference type="InterPro" id="IPR036097">
    <property type="entry name" value="HisK_dim/P_sf"/>
</dbReference>
<evidence type="ECO:0000313" key="11">
    <source>
        <dbReference type="EMBL" id="MBB6452305.1"/>
    </source>
</evidence>
<evidence type="ECO:0000313" key="12">
    <source>
        <dbReference type="Proteomes" id="UP000581688"/>
    </source>
</evidence>
<dbReference type="EMBL" id="JACHGH010000002">
    <property type="protein sequence ID" value="MBB6452305.1"/>
    <property type="molecule type" value="Genomic_DNA"/>
</dbReference>
<dbReference type="PANTHER" id="PTHR43065:SF46">
    <property type="entry name" value="C4-DICARBOXYLATE TRANSPORT SENSOR PROTEIN DCTB"/>
    <property type="match status" value="1"/>
</dbReference>
<dbReference type="InterPro" id="IPR005467">
    <property type="entry name" value="His_kinase_dom"/>
</dbReference>
<dbReference type="SUPFAM" id="SSF55874">
    <property type="entry name" value="ATPase domain of HSP90 chaperone/DNA topoisomerase II/histidine kinase"/>
    <property type="match status" value="1"/>
</dbReference>
<keyword evidence="12" id="KW-1185">Reference proteome</keyword>
<keyword evidence="3" id="KW-0597">Phosphoprotein</keyword>
<dbReference type="RefSeq" id="WP_174495021.1">
    <property type="nucleotide sequence ID" value="NZ_CADDWK010000002.1"/>
</dbReference>
<dbReference type="SMART" id="SM00387">
    <property type="entry name" value="HATPase_c"/>
    <property type="match status" value="1"/>
</dbReference>
<keyword evidence="5" id="KW-0547">Nucleotide-binding</keyword>
<feature type="transmembrane region" description="Helical" evidence="9">
    <location>
        <begin position="69"/>
        <end position="97"/>
    </location>
</feature>
<dbReference type="InterPro" id="IPR036890">
    <property type="entry name" value="HATPase_C_sf"/>
</dbReference>
<dbReference type="PRINTS" id="PR00344">
    <property type="entry name" value="BCTRLSENSOR"/>
</dbReference>
<feature type="transmembrane region" description="Helical" evidence="9">
    <location>
        <begin position="7"/>
        <end position="26"/>
    </location>
</feature>
<dbReference type="CDD" id="cd00082">
    <property type="entry name" value="HisKA"/>
    <property type="match status" value="1"/>
</dbReference>
<dbReference type="SUPFAM" id="SSF47384">
    <property type="entry name" value="Homodimeric domain of signal transducing histidine kinase"/>
    <property type="match status" value="1"/>
</dbReference>
<feature type="domain" description="Histidine kinase" evidence="10">
    <location>
        <begin position="209"/>
        <end position="415"/>
    </location>
</feature>
<keyword evidence="9" id="KW-1133">Transmembrane helix</keyword>
<comment type="caution">
    <text evidence="11">The sequence shown here is derived from an EMBL/GenBank/DDBJ whole genome shotgun (WGS) entry which is preliminary data.</text>
</comment>
<feature type="transmembrane region" description="Helical" evidence="9">
    <location>
        <begin position="133"/>
        <end position="152"/>
    </location>
</feature>
<evidence type="ECO:0000256" key="5">
    <source>
        <dbReference type="ARBA" id="ARBA00022741"/>
    </source>
</evidence>
<dbReference type="Gene3D" id="1.10.287.130">
    <property type="match status" value="1"/>
</dbReference>
<dbReference type="Pfam" id="PF00512">
    <property type="entry name" value="HisKA"/>
    <property type="match status" value="1"/>
</dbReference>
<dbReference type="GO" id="GO:0000155">
    <property type="term" value="F:phosphorelay sensor kinase activity"/>
    <property type="evidence" value="ECO:0007669"/>
    <property type="project" value="InterPro"/>
</dbReference>
<dbReference type="Gene3D" id="3.30.565.10">
    <property type="entry name" value="Histidine kinase-like ATPase, C-terminal domain"/>
    <property type="match status" value="1"/>
</dbReference>
<feature type="transmembrane region" description="Helical" evidence="9">
    <location>
        <begin position="164"/>
        <end position="181"/>
    </location>
</feature>
<dbReference type="InterPro" id="IPR003661">
    <property type="entry name" value="HisK_dim/P_dom"/>
</dbReference>
<gene>
    <name evidence="11" type="ORF">HNQ94_000750</name>
</gene>
<dbReference type="Pfam" id="PF02518">
    <property type="entry name" value="HATPase_c"/>
    <property type="match status" value="1"/>
</dbReference>
<sequence>MGDSINYLLNNVVFVLLPLLFYQLFLREEDVTRRNKTFSKFFFVLVCSLIVTMSFPAPHINDFDYDLHIIPVIITFLYAPILSGISVVLITIAYSTYIDPTGILMNVVNYSIAAILLLLLKRLYNHSSHGRKVLLLSGFYMLLATSRCYYLYLSNNIDQLIFQIYLSTITWITLMFVVYIIENMDKQAKMKRELQNIEKINAVSQIAASVTHEVRNPLTTVRGFLQLLRESNRLQNKEKTYIEIAIDELNRAEYILSEFLSLSKPKQGKYEVIDIAQTIEDISMIMKPYATSTKVAIVTSIDKPLKIYGFKYEVQQVMLNIMKNGIEAMEDGGKLKISASHKEKKVEITITDSGRGMSEKELENIGNPYFSTKPNGTGLGLSVTFEIIKRMGGNVIFRSEQGKGTSFKIIFPTAYQN</sequence>
<keyword evidence="9" id="KW-0812">Transmembrane</keyword>
<evidence type="ECO:0000256" key="7">
    <source>
        <dbReference type="ARBA" id="ARBA00022840"/>
    </source>
</evidence>
<reference evidence="11 12" key="1">
    <citation type="submission" date="2020-08" db="EMBL/GenBank/DDBJ databases">
        <title>Genomic Encyclopedia of Type Strains, Phase IV (KMG-IV): sequencing the most valuable type-strain genomes for metagenomic binning, comparative biology and taxonomic classification.</title>
        <authorList>
            <person name="Goeker M."/>
        </authorList>
    </citation>
    <scope>NUCLEOTIDE SEQUENCE [LARGE SCALE GENOMIC DNA]</scope>
    <source>
        <strain evidence="11 12">DSM 19612</strain>
    </source>
</reference>
<keyword evidence="9" id="KW-0472">Membrane</keyword>
<evidence type="ECO:0000256" key="6">
    <source>
        <dbReference type="ARBA" id="ARBA00022777"/>
    </source>
</evidence>
<comment type="catalytic activity">
    <reaction evidence="1">
        <text>ATP + protein L-histidine = ADP + protein N-phospho-L-histidine.</text>
        <dbReference type="EC" id="2.7.13.3"/>
    </reaction>
</comment>
<evidence type="ECO:0000256" key="2">
    <source>
        <dbReference type="ARBA" id="ARBA00012438"/>
    </source>
</evidence>
<dbReference type="AlphaFoldDB" id="A0A841Q294"/>
<dbReference type="InterPro" id="IPR004358">
    <property type="entry name" value="Sig_transdc_His_kin-like_C"/>
</dbReference>
<keyword evidence="6 11" id="KW-0418">Kinase</keyword>
<organism evidence="11 12">
    <name type="scientific">Salirhabdus euzebyi</name>
    <dbReference type="NCBI Taxonomy" id="394506"/>
    <lineage>
        <taxon>Bacteria</taxon>
        <taxon>Bacillati</taxon>
        <taxon>Bacillota</taxon>
        <taxon>Bacilli</taxon>
        <taxon>Bacillales</taxon>
        <taxon>Bacillaceae</taxon>
        <taxon>Salirhabdus</taxon>
    </lineage>
</organism>
<keyword evidence="8" id="KW-0902">Two-component regulatory system</keyword>
<dbReference type="EC" id="2.7.13.3" evidence="2"/>
<dbReference type="GO" id="GO:0005524">
    <property type="term" value="F:ATP binding"/>
    <property type="evidence" value="ECO:0007669"/>
    <property type="project" value="UniProtKB-KW"/>
</dbReference>
<keyword evidence="7" id="KW-0067">ATP-binding</keyword>
<dbReference type="SMART" id="SM00388">
    <property type="entry name" value="HisKA"/>
    <property type="match status" value="1"/>
</dbReference>
<accession>A0A841Q294</accession>
<dbReference type="Proteomes" id="UP000581688">
    <property type="component" value="Unassembled WGS sequence"/>
</dbReference>
<evidence type="ECO:0000256" key="8">
    <source>
        <dbReference type="ARBA" id="ARBA00023012"/>
    </source>
</evidence>
<dbReference type="PANTHER" id="PTHR43065">
    <property type="entry name" value="SENSOR HISTIDINE KINASE"/>
    <property type="match status" value="1"/>
</dbReference>
<dbReference type="InterPro" id="IPR003594">
    <property type="entry name" value="HATPase_dom"/>
</dbReference>
<keyword evidence="4 11" id="KW-0808">Transferase</keyword>
<evidence type="ECO:0000256" key="4">
    <source>
        <dbReference type="ARBA" id="ARBA00022679"/>
    </source>
</evidence>
<name>A0A841Q294_9BACI</name>
<evidence type="ECO:0000256" key="3">
    <source>
        <dbReference type="ARBA" id="ARBA00022553"/>
    </source>
</evidence>
<protein>
    <recommendedName>
        <fullName evidence="2">histidine kinase</fullName>
        <ecNumber evidence="2">2.7.13.3</ecNumber>
    </recommendedName>
</protein>